<feature type="compositionally biased region" description="Polar residues" evidence="1">
    <location>
        <begin position="36"/>
        <end position="51"/>
    </location>
</feature>
<dbReference type="OrthoDB" id="2346468at2759"/>
<feature type="compositionally biased region" description="Polar residues" evidence="1">
    <location>
        <begin position="1"/>
        <end position="19"/>
    </location>
</feature>
<evidence type="ECO:0000256" key="1">
    <source>
        <dbReference type="SAM" id="MobiDB-lite"/>
    </source>
</evidence>
<evidence type="ECO:0000313" key="2">
    <source>
        <dbReference type="EMBL" id="CAG8530290.1"/>
    </source>
</evidence>
<gene>
    <name evidence="2" type="ORF">AMORRO_LOCUS4639</name>
</gene>
<reference evidence="2" key="1">
    <citation type="submission" date="2021-06" db="EMBL/GenBank/DDBJ databases">
        <authorList>
            <person name="Kallberg Y."/>
            <person name="Tangrot J."/>
            <person name="Rosling A."/>
        </authorList>
    </citation>
    <scope>NUCLEOTIDE SEQUENCE</scope>
    <source>
        <strain evidence="2">CL551</strain>
    </source>
</reference>
<dbReference type="EMBL" id="CAJVPV010002575">
    <property type="protein sequence ID" value="CAG8530290.1"/>
    <property type="molecule type" value="Genomic_DNA"/>
</dbReference>
<sequence length="77" mass="8442">MTNTTSSSCTNGDSAPTFASRSTMTNTTSSSCTNRDSAATYASRSSMTSRLLNFENLPEPRNQEHNPTIKFENSQRI</sequence>
<comment type="caution">
    <text evidence="2">The sequence shown here is derived from an EMBL/GenBank/DDBJ whole genome shotgun (WGS) entry which is preliminary data.</text>
</comment>
<proteinExistence type="predicted"/>
<name>A0A9N9FEN7_9GLOM</name>
<accession>A0A9N9FEN7</accession>
<evidence type="ECO:0000313" key="3">
    <source>
        <dbReference type="Proteomes" id="UP000789342"/>
    </source>
</evidence>
<protein>
    <submittedName>
        <fullName evidence="2">5558_t:CDS:1</fullName>
    </submittedName>
</protein>
<dbReference type="Proteomes" id="UP000789342">
    <property type="component" value="Unassembled WGS sequence"/>
</dbReference>
<organism evidence="2 3">
    <name type="scientific">Acaulospora morrowiae</name>
    <dbReference type="NCBI Taxonomy" id="94023"/>
    <lineage>
        <taxon>Eukaryota</taxon>
        <taxon>Fungi</taxon>
        <taxon>Fungi incertae sedis</taxon>
        <taxon>Mucoromycota</taxon>
        <taxon>Glomeromycotina</taxon>
        <taxon>Glomeromycetes</taxon>
        <taxon>Diversisporales</taxon>
        <taxon>Acaulosporaceae</taxon>
        <taxon>Acaulospora</taxon>
    </lineage>
</organism>
<feature type="region of interest" description="Disordered" evidence="1">
    <location>
        <begin position="1"/>
        <end position="77"/>
    </location>
</feature>
<keyword evidence="3" id="KW-1185">Reference proteome</keyword>
<dbReference type="AlphaFoldDB" id="A0A9N9FEN7"/>
<feature type="compositionally biased region" description="Low complexity" evidence="1">
    <location>
        <begin position="20"/>
        <end position="35"/>
    </location>
</feature>